<dbReference type="EMBL" id="CAADRP010002040">
    <property type="protein sequence ID" value="VFU59786.1"/>
    <property type="molecule type" value="Genomic_DNA"/>
</dbReference>
<proteinExistence type="predicted"/>
<protein>
    <submittedName>
        <fullName evidence="1">Uncharacterized protein</fullName>
    </submittedName>
</protein>
<organism evidence="1">
    <name type="scientific">Salix viminalis</name>
    <name type="common">Common osier</name>
    <name type="synonym">Basket willow</name>
    <dbReference type="NCBI Taxonomy" id="40686"/>
    <lineage>
        <taxon>Eukaryota</taxon>
        <taxon>Viridiplantae</taxon>
        <taxon>Streptophyta</taxon>
        <taxon>Embryophyta</taxon>
        <taxon>Tracheophyta</taxon>
        <taxon>Spermatophyta</taxon>
        <taxon>Magnoliopsida</taxon>
        <taxon>eudicotyledons</taxon>
        <taxon>Gunneridae</taxon>
        <taxon>Pentapetalae</taxon>
        <taxon>rosids</taxon>
        <taxon>fabids</taxon>
        <taxon>Malpighiales</taxon>
        <taxon>Salicaceae</taxon>
        <taxon>Saliceae</taxon>
        <taxon>Salix</taxon>
    </lineage>
</organism>
<reference evidence="1" key="1">
    <citation type="submission" date="2019-03" db="EMBL/GenBank/DDBJ databases">
        <authorList>
            <person name="Mank J."/>
            <person name="Almeida P."/>
        </authorList>
    </citation>
    <scope>NUCLEOTIDE SEQUENCE</scope>
    <source>
        <strain evidence="1">78183</strain>
    </source>
</reference>
<sequence length="67" mass="7508">MVFGISLVRLGSTISIYGRKSSNSVRNNEKFMKFLNENVSCAEWSNSSHPKANQVRIGELGSKELLF</sequence>
<gene>
    <name evidence="1" type="ORF">SVIM_LOCUS440916</name>
</gene>
<name>A0A6N2MZ97_SALVM</name>
<evidence type="ECO:0000313" key="1">
    <source>
        <dbReference type="EMBL" id="VFU59786.1"/>
    </source>
</evidence>
<dbReference type="AlphaFoldDB" id="A0A6N2MZ97"/>
<accession>A0A6N2MZ97</accession>